<protein>
    <submittedName>
        <fullName evidence="3">Uncharacterized protein</fullName>
    </submittedName>
</protein>
<feature type="chain" id="PRO_5045806640" evidence="2">
    <location>
        <begin position="25"/>
        <end position="294"/>
    </location>
</feature>
<sequence>MVTRHVMRNIALGLLFMGMGHAWAGTDADLKREAATTDKLTSSQPATEVTSRFARDFAQFAGSQENAEALISGLRSGTPITLSGVSAAGTTTTTTITPPTRPMGYGNTYISLSLAKTQLAQYGITDPTPEVLKAALTGGSFTVTKVAPDGTVSTQTVTLEGILNQRAAGMGWGQIAQANGFKLGPVVSSMKAANHNFAAGRTAAVAVPRAAKVEQASSHRHAYGKGITTAASGGGVVYGTRELKPDSHVAKAEGAPMGGGQGGSKAPMTPVGLTHAAGAAPGMSANAPGHTKAR</sequence>
<proteinExistence type="predicted"/>
<feature type="signal peptide" evidence="2">
    <location>
        <begin position="1"/>
        <end position="24"/>
    </location>
</feature>
<keyword evidence="2" id="KW-0732">Signal</keyword>
<dbReference type="Proteomes" id="UP001482231">
    <property type="component" value="Unassembled WGS sequence"/>
</dbReference>
<accession>A0ABV0EEG9</accession>
<keyword evidence="4" id="KW-1185">Reference proteome</keyword>
<name>A0ABV0EEG9_9BURK</name>
<evidence type="ECO:0000313" key="3">
    <source>
        <dbReference type="EMBL" id="MEO1767057.1"/>
    </source>
</evidence>
<feature type="region of interest" description="Disordered" evidence="1">
    <location>
        <begin position="250"/>
        <end position="294"/>
    </location>
</feature>
<comment type="caution">
    <text evidence="3">The sequence shown here is derived from an EMBL/GenBank/DDBJ whole genome shotgun (WGS) entry which is preliminary data.</text>
</comment>
<organism evidence="3 4">
    <name type="scientific">Thiobacter aerophilum</name>
    <dbReference type="NCBI Taxonomy" id="3121275"/>
    <lineage>
        <taxon>Bacteria</taxon>
        <taxon>Pseudomonadati</taxon>
        <taxon>Pseudomonadota</taxon>
        <taxon>Betaproteobacteria</taxon>
        <taxon>Burkholderiales</taxon>
        <taxon>Thiobacteraceae</taxon>
        <taxon>Thiobacter</taxon>
    </lineage>
</organism>
<evidence type="ECO:0000256" key="1">
    <source>
        <dbReference type="SAM" id="MobiDB-lite"/>
    </source>
</evidence>
<evidence type="ECO:0000256" key="2">
    <source>
        <dbReference type="SAM" id="SignalP"/>
    </source>
</evidence>
<gene>
    <name evidence="3" type="ORF">V6E02_07520</name>
</gene>
<dbReference type="EMBL" id="JBAJEX010000005">
    <property type="protein sequence ID" value="MEO1767057.1"/>
    <property type="molecule type" value="Genomic_DNA"/>
</dbReference>
<evidence type="ECO:0000313" key="4">
    <source>
        <dbReference type="Proteomes" id="UP001482231"/>
    </source>
</evidence>
<dbReference type="RefSeq" id="WP_347308167.1">
    <property type="nucleotide sequence ID" value="NZ_JBAJEX010000005.1"/>
</dbReference>
<feature type="compositionally biased region" description="Low complexity" evidence="1">
    <location>
        <begin position="276"/>
        <end position="294"/>
    </location>
</feature>
<reference evidence="3 4" key="1">
    <citation type="submission" date="2024-02" db="EMBL/GenBank/DDBJ databases">
        <title>New thermophilic sulfur-oxidizing bacteria from a hot springs of the Uzon caldera (Kamchatka, Russia).</title>
        <authorList>
            <person name="Dukat A.M."/>
            <person name="Elcheninov A.G."/>
            <person name="Frolov E.N."/>
        </authorList>
    </citation>
    <scope>NUCLEOTIDE SEQUENCE [LARGE SCALE GENOMIC DNA]</scope>
    <source>
        <strain evidence="3 4">AK1</strain>
    </source>
</reference>